<keyword evidence="3" id="KW-1185">Reference proteome</keyword>
<dbReference type="GeneID" id="83198429"/>
<evidence type="ECO:0000313" key="2">
    <source>
        <dbReference type="EMBL" id="KAJ5246846.1"/>
    </source>
</evidence>
<feature type="region of interest" description="Disordered" evidence="1">
    <location>
        <begin position="88"/>
        <end position="157"/>
    </location>
</feature>
<comment type="caution">
    <text evidence="2">The sequence shown here is derived from an EMBL/GenBank/DDBJ whole genome shotgun (WGS) entry which is preliminary data.</text>
</comment>
<dbReference type="AlphaFoldDB" id="A0A9W9TWX1"/>
<gene>
    <name evidence="2" type="ORF">N7468_001829</name>
</gene>
<dbReference type="RefSeq" id="XP_058334267.1">
    <property type="nucleotide sequence ID" value="XM_058471126.1"/>
</dbReference>
<accession>A0A9W9TWX1</accession>
<proteinExistence type="predicted"/>
<reference evidence="2" key="1">
    <citation type="submission" date="2022-11" db="EMBL/GenBank/DDBJ databases">
        <authorList>
            <person name="Petersen C."/>
        </authorList>
    </citation>
    <scope>NUCLEOTIDE SEQUENCE</scope>
    <source>
        <strain evidence="2">IBT 19713</strain>
    </source>
</reference>
<dbReference type="Proteomes" id="UP001150941">
    <property type="component" value="Unassembled WGS sequence"/>
</dbReference>
<dbReference type="EMBL" id="JAPQKS010000002">
    <property type="protein sequence ID" value="KAJ5246846.1"/>
    <property type="molecule type" value="Genomic_DNA"/>
</dbReference>
<evidence type="ECO:0000256" key="1">
    <source>
        <dbReference type="SAM" id="MobiDB-lite"/>
    </source>
</evidence>
<sequence length="157" mass="16752">MQGPLDSPSQAEDRRVGLANRISKLHQTRASDSVFQETRLAFSWPVYSYSTARLSSSSASSVIGMLLSGTTSAFPACRAQRAKVGVHLGSRASRQSSEYTVSRPAGSSGCHAARDSHIVSASAKEATIEWHRRSGTRADGEADLTCAQEDQHESSGP</sequence>
<organism evidence="2 3">
    <name type="scientific">Penicillium chermesinum</name>
    <dbReference type="NCBI Taxonomy" id="63820"/>
    <lineage>
        <taxon>Eukaryota</taxon>
        <taxon>Fungi</taxon>
        <taxon>Dikarya</taxon>
        <taxon>Ascomycota</taxon>
        <taxon>Pezizomycotina</taxon>
        <taxon>Eurotiomycetes</taxon>
        <taxon>Eurotiomycetidae</taxon>
        <taxon>Eurotiales</taxon>
        <taxon>Aspergillaceae</taxon>
        <taxon>Penicillium</taxon>
    </lineage>
</organism>
<feature type="compositionally biased region" description="Basic and acidic residues" evidence="1">
    <location>
        <begin position="126"/>
        <end position="140"/>
    </location>
</feature>
<protein>
    <submittedName>
        <fullName evidence="2">Uncharacterized protein</fullName>
    </submittedName>
</protein>
<reference evidence="2" key="2">
    <citation type="journal article" date="2023" name="IMA Fungus">
        <title>Comparative genomic study of the Penicillium genus elucidates a diverse pangenome and 15 lateral gene transfer events.</title>
        <authorList>
            <person name="Petersen C."/>
            <person name="Sorensen T."/>
            <person name="Nielsen M.R."/>
            <person name="Sondergaard T.E."/>
            <person name="Sorensen J.L."/>
            <person name="Fitzpatrick D.A."/>
            <person name="Frisvad J.C."/>
            <person name="Nielsen K.L."/>
        </authorList>
    </citation>
    <scope>NUCLEOTIDE SEQUENCE</scope>
    <source>
        <strain evidence="2">IBT 19713</strain>
    </source>
</reference>
<evidence type="ECO:0000313" key="3">
    <source>
        <dbReference type="Proteomes" id="UP001150941"/>
    </source>
</evidence>
<name>A0A9W9TWX1_9EURO</name>